<name>A0ABR6YTN5_9FIRM</name>
<organism evidence="2 3">
    <name type="scientific">Acetobacterium malicum</name>
    <dbReference type="NCBI Taxonomy" id="52692"/>
    <lineage>
        <taxon>Bacteria</taxon>
        <taxon>Bacillati</taxon>
        <taxon>Bacillota</taxon>
        <taxon>Clostridia</taxon>
        <taxon>Eubacteriales</taxon>
        <taxon>Eubacteriaceae</taxon>
        <taxon>Acetobacterium</taxon>
    </lineage>
</organism>
<comment type="caution">
    <text evidence="2">The sequence shown here is derived from an EMBL/GenBank/DDBJ whole genome shotgun (WGS) entry which is preliminary data.</text>
</comment>
<accession>A0ABR6YTN5</accession>
<gene>
    <name evidence="2" type="ORF">GH811_02435</name>
</gene>
<protein>
    <submittedName>
        <fullName evidence="2">Uncharacterized protein</fullName>
    </submittedName>
</protein>
<evidence type="ECO:0000256" key="1">
    <source>
        <dbReference type="SAM" id="SignalP"/>
    </source>
</evidence>
<dbReference type="EMBL" id="WJBE01000001">
    <property type="protein sequence ID" value="MBC3898476.1"/>
    <property type="molecule type" value="Genomic_DNA"/>
</dbReference>
<dbReference type="PROSITE" id="PS51257">
    <property type="entry name" value="PROKAR_LIPOPROTEIN"/>
    <property type="match status" value="1"/>
</dbReference>
<feature type="chain" id="PRO_5045872077" evidence="1">
    <location>
        <begin position="24"/>
        <end position="129"/>
    </location>
</feature>
<sequence length="129" mass="14508">MKKIVLMIAMMGLLLLTGCESEAEKVSYNLSQQADNFNVIRQLTVINCIEGDVLFQMTGKMSITADTADNQLEVIVEDEDGSYKKHFIGLSDNVTYVVEDLGGNDVSKYKYTLNYNPKMWIPVEVQTID</sequence>
<dbReference type="RefSeq" id="WP_186893123.1">
    <property type="nucleotide sequence ID" value="NZ_WJBE01000001.1"/>
</dbReference>
<dbReference type="Proteomes" id="UP000622405">
    <property type="component" value="Unassembled WGS sequence"/>
</dbReference>
<dbReference type="Pfam" id="PF25682">
    <property type="entry name" value="Phage_VG64"/>
    <property type="match status" value="1"/>
</dbReference>
<reference evidence="2 3" key="1">
    <citation type="journal article" date="2020" name="mSystems">
        <title>Defining Genomic and Predicted Metabolic Features of the Acetobacterium Genus.</title>
        <authorList>
            <person name="Ross D.E."/>
            <person name="Marshall C.W."/>
            <person name="Gulliver D."/>
            <person name="May H.D."/>
            <person name="Norman R.S."/>
        </authorList>
    </citation>
    <scope>NUCLEOTIDE SEQUENCE [LARGE SCALE GENOMIC DNA]</scope>
    <source>
        <strain evidence="2 3">DSM 4132</strain>
    </source>
</reference>
<dbReference type="InterPro" id="IPR058243">
    <property type="entry name" value="Phage_VG64"/>
</dbReference>
<proteinExistence type="predicted"/>
<feature type="signal peptide" evidence="1">
    <location>
        <begin position="1"/>
        <end position="23"/>
    </location>
</feature>
<evidence type="ECO:0000313" key="2">
    <source>
        <dbReference type="EMBL" id="MBC3898476.1"/>
    </source>
</evidence>
<keyword evidence="1" id="KW-0732">Signal</keyword>
<keyword evidence="3" id="KW-1185">Reference proteome</keyword>
<evidence type="ECO:0000313" key="3">
    <source>
        <dbReference type="Proteomes" id="UP000622405"/>
    </source>
</evidence>